<dbReference type="InterPro" id="IPR036291">
    <property type="entry name" value="NAD(P)-bd_dom_sf"/>
</dbReference>
<dbReference type="GO" id="GO:0016491">
    <property type="term" value="F:oxidoreductase activity"/>
    <property type="evidence" value="ECO:0007669"/>
    <property type="project" value="UniProtKB-KW"/>
</dbReference>
<gene>
    <name evidence="5" type="ORF">BEMITA_LOCUS4171</name>
</gene>
<organism evidence="5 6">
    <name type="scientific">Bemisia tabaci</name>
    <name type="common">Sweetpotato whitefly</name>
    <name type="synonym">Aleurodes tabaci</name>
    <dbReference type="NCBI Taxonomy" id="7038"/>
    <lineage>
        <taxon>Eukaryota</taxon>
        <taxon>Metazoa</taxon>
        <taxon>Ecdysozoa</taxon>
        <taxon>Arthropoda</taxon>
        <taxon>Hexapoda</taxon>
        <taxon>Insecta</taxon>
        <taxon>Pterygota</taxon>
        <taxon>Neoptera</taxon>
        <taxon>Paraneoptera</taxon>
        <taxon>Hemiptera</taxon>
        <taxon>Sternorrhyncha</taxon>
        <taxon>Aleyrodoidea</taxon>
        <taxon>Aleyrodidae</taxon>
        <taxon>Aleyrodinae</taxon>
        <taxon>Bemisia</taxon>
    </lineage>
</organism>
<dbReference type="GO" id="GO:0006629">
    <property type="term" value="P:lipid metabolic process"/>
    <property type="evidence" value="ECO:0007669"/>
    <property type="project" value="UniProtKB-ARBA"/>
</dbReference>
<keyword evidence="3" id="KW-0472">Membrane</keyword>
<dbReference type="EMBL" id="OU963863">
    <property type="protein sequence ID" value="CAH0384885.1"/>
    <property type="molecule type" value="Genomic_DNA"/>
</dbReference>
<evidence type="ECO:0000313" key="5">
    <source>
        <dbReference type="EMBL" id="CAH0384885.1"/>
    </source>
</evidence>
<reference evidence="5" key="1">
    <citation type="submission" date="2021-12" db="EMBL/GenBank/DDBJ databases">
        <authorList>
            <person name="King R."/>
        </authorList>
    </citation>
    <scope>NUCLEOTIDE SEQUENCE</scope>
</reference>
<dbReference type="InterPro" id="IPR053011">
    <property type="entry name" value="SDR_family_member_7"/>
</dbReference>
<keyword evidence="6" id="KW-1185">Reference proteome</keyword>
<sequence length="333" mass="36358">MGVFEWIGLGYVSYLFLYAVFLCLSDCDLGLLLATKFGKGIGKFNKKVVWITGASSGIGEHLALVLAKAGAKLVLSARSETNLERVKQKCLGADGITSEDILIIPMDVTDFSQHQQHFNKVLSHFGQLDILVNNAGRSQRASWEDIQLDVDKQMFDLNVFGTISLSRIAARYFLDRGSGHIAVTSSIAGVLGAPFSGSYTATKHAIHGYFNSLRREKLGTNLVITLLCPGPTFSNFLAESFTDKPGEKFGQPQSATDRRMTTERCAYLSAIAIANELNEVWMGLFPLLPLVYIAVYCPVITNSLGRFVGASALQKLRDTKVAVDESKRNDASS</sequence>
<dbReference type="PANTHER" id="PTHR44269:SF1">
    <property type="entry name" value="DEHYDROGENASE_REDUCTASE SDR FAMILY MEMBER 7"/>
    <property type="match status" value="1"/>
</dbReference>
<dbReference type="PRINTS" id="PR00080">
    <property type="entry name" value="SDRFAMILY"/>
</dbReference>
<evidence type="ECO:0000313" key="6">
    <source>
        <dbReference type="Proteomes" id="UP001152759"/>
    </source>
</evidence>
<proteinExistence type="inferred from homology"/>
<feature type="domain" description="Ketoreductase" evidence="4">
    <location>
        <begin position="47"/>
        <end position="230"/>
    </location>
</feature>
<feature type="transmembrane region" description="Helical" evidence="3">
    <location>
        <begin position="12"/>
        <end position="34"/>
    </location>
</feature>
<protein>
    <recommendedName>
        <fullName evidence="4">Ketoreductase domain-containing protein</fullName>
    </recommendedName>
</protein>
<dbReference type="PROSITE" id="PS00061">
    <property type="entry name" value="ADH_SHORT"/>
    <property type="match status" value="1"/>
</dbReference>
<keyword evidence="3" id="KW-1133">Transmembrane helix</keyword>
<dbReference type="Pfam" id="PF00106">
    <property type="entry name" value="adh_short"/>
    <property type="match status" value="1"/>
</dbReference>
<comment type="similarity">
    <text evidence="2">Belongs to the short-chain dehydrogenases/reductases (SDR) family.</text>
</comment>
<dbReference type="Proteomes" id="UP001152759">
    <property type="component" value="Chromosome 2"/>
</dbReference>
<evidence type="ECO:0000256" key="2">
    <source>
        <dbReference type="RuleBase" id="RU000363"/>
    </source>
</evidence>
<dbReference type="InterPro" id="IPR002347">
    <property type="entry name" value="SDR_fam"/>
</dbReference>
<evidence type="ECO:0000259" key="4">
    <source>
        <dbReference type="SMART" id="SM00822"/>
    </source>
</evidence>
<dbReference type="SUPFAM" id="SSF51735">
    <property type="entry name" value="NAD(P)-binding Rossmann-fold domains"/>
    <property type="match status" value="1"/>
</dbReference>
<dbReference type="SMART" id="SM00822">
    <property type="entry name" value="PKS_KR"/>
    <property type="match status" value="1"/>
</dbReference>
<dbReference type="PRINTS" id="PR00081">
    <property type="entry name" value="GDHRDH"/>
</dbReference>
<dbReference type="KEGG" id="btab:109040050"/>
<dbReference type="InterPro" id="IPR057326">
    <property type="entry name" value="KR_dom"/>
</dbReference>
<keyword evidence="1" id="KW-0560">Oxidoreductase</keyword>
<dbReference type="InterPro" id="IPR020904">
    <property type="entry name" value="Sc_DH/Rdtase_CS"/>
</dbReference>
<name>A0A9P0EYX8_BEMTA</name>
<dbReference type="Gene3D" id="3.40.50.720">
    <property type="entry name" value="NAD(P)-binding Rossmann-like Domain"/>
    <property type="match status" value="1"/>
</dbReference>
<keyword evidence="3" id="KW-0812">Transmembrane</keyword>
<accession>A0A9P0EYX8</accession>
<evidence type="ECO:0000256" key="1">
    <source>
        <dbReference type="ARBA" id="ARBA00023002"/>
    </source>
</evidence>
<dbReference type="PANTHER" id="PTHR44269">
    <property type="entry name" value="DEHYDROGENASE/REDUCTASE SDR FAMILY MEMBER 7-RELATED"/>
    <property type="match status" value="1"/>
</dbReference>
<dbReference type="AlphaFoldDB" id="A0A9P0EYX8"/>
<evidence type="ECO:0000256" key="3">
    <source>
        <dbReference type="SAM" id="Phobius"/>
    </source>
</evidence>